<organism evidence="4 5">
    <name type="scientific">Trichoplusia ni</name>
    <name type="common">Cabbage looper</name>
    <dbReference type="NCBI Taxonomy" id="7111"/>
    <lineage>
        <taxon>Eukaryota</taxon>
        <taxon>Metazoa</taxon>
        <taxon>Ecdysozoa</taxon>
        <taxon>Arthropoda</taxon>
        <taxon>Hexapoda</taxon>
        <taxon>Insecta</taxon>
        <taxon>Pterygota</taxon>
        <taxon>Neoptera</taxon>
        <taxon>Endopterygota</taxon>
        <taxon>Lepidoptera</taxon>
        <taxon>Glossata</taxon>
        <taxon>Ditrysia</taxon>
        <taxon>Noctuoidea</taxon>
        <taxon>Noctuidae</taxon>
        <taxon>Plusiinae</taxon>
        <taxon>Trichoplusia</taxon>
    </lineage>
</organism>
<dbReference type="PANTHER" id="PTHR36427:SF3">
    <property type="entry name" value="LARGE RIBOSOMAL SUBUNIT PROTEIN UL1M"/>
    <property type="match status" value="1"/>
</dbReference>
<dbReference type="GO" id="GO:1990904">
    <property type="term" value="C:ribonucleoprotein complex"/>
    <property type="evidence" value="ECO:0007669"/>
    <property type="project" value="UniProtKB-KW"/>
</dbReference>
<dbReference type="GeneID" id="113496853"/>
<sequence length="349" mass="39387">MAGTLFRSMFTNTLSFYKCNSSNLRSLHTATVSYAARKGTRAKARAKKVKVEVTKVGFIPHNQRGKDKISKSNVSKHLDDTFKPLAKDDVYPLKYYSWIVYTAEDAVKAHQQTHHPTMYNVPDAFVIARVEMNMEAAKKNRFMDSFTRLSLLPHTFPRDEERTILAFCKGSELIKEAMDAGATTAGGTDLIKKIQDGQIKIGDYDYVVAHPNIITELVPIRGLMKRRFPNVRSGTLEPNLKDLVRKFSGGVQYRVLKDEHQENFGFVEVPIGRLNMEPKQVAENIEAFLKDLQSARPKRDGLFITRCLLLSPPSPEKLKIDPFVYVDKTLSKEVREDSDDEGDAVAATA</sequence>
<dbReference type="Proteomes" id="UP000322000">
    <property type="component" value="Chromosome 8"/>
</dbReference>
<dbReference type="Pfam" id="PF00687">
    <property type="entry name" value="Ribosomal_L1"/>
    <property type="match status" value="1"/>
</dbReference>
<dbReference type="CTD" id="65008"/>
<accession>A0A7E5VUK9</accession>
<dbReference type="SUPFAM" id="SSF56808">
    <property type="entry name" value="Ribosomal protein L1"/>
    <property type="match status" value="1"/>
</dbReference>
<dbReference type="InterPro" id="IPR028364">
    <property type="entry name" value="Ribosomal_uL1/biogenesis"/>
</dbReference>
<keyword evidence="2" id="KW-0689">Ribosomal protein</keyword>
<dbReference type="Gene3D" id="3.30.190.20">
    <property type="match status" value="1"/>
</dbReference>
<dbReference type="OrthoDB" id="1747252at2759"/>
<dbReference type="InParanoid" id="A0A7E5VUK9"/>
<evidence type="ECO:0000313" key="4">
    <source>
        <dbReference type="Proteomes" id="UP000322000"/>
    </source>
</evidence>
<dbReference type="Gene3D" id="3.40.50.790">
    <property type="match status" value="1"/>
</dbReference>
<evidence type="ECO:0000256" key="2">
    <source>
        <dbReference type="ARBA" id="ARBA00022980"/>
    </source>
</evidence>
<evidence type="ECO:0000256" key="1">
    <source>
        <dbReference type="ARBA" id="ARBA00010531"/>
    </source>
</evidence>
<dbReference type="CDD" id="cd00403">
    <property type="entry name" value="Ribosomal_L1"/>
    <property type="match status" value="1"/>
</dbReference>
<name>A0A7E5VUK9_TRINI</name>
<dbReference type="AlphaFoldDB" id="A0A7E5VUK9"/>
<dbReference type="RefSeq" id="XP_026732019.1">
    <property type="nucleotide sequence ID" value="XM_026876218.1"/>
</dbReference>
<dbReference type="InterPro" id="IPR023674">
    <property type="entry name" value="Ribosomal_uL1-like"/>
</dbReference>
<dbReference type="PANTHER" id="PTHR36427">
    <property type="entry name" value="54S RIBOSOMAL PROTEIN L1, MITOCHONDRIAL"/>
    <property type="match status" value="1"/>
</dbReference>
<keyword evidence="4" id="KW-1185">Reference proteome</keyword>
<dbReference type="InterPro" id="IPR016095">
    <property type="entry name" value="Ribosomal_uL1_3-a/b-sand"/>
</dbReference>
<dbReference type="KEGG" id="tnl:113496853"/>
<reference evidence="5" key="1">
    <citation type="submission" date="2025-08" db="UniProtKB">
        <authorList>
            <consortium name="RefSeq"/>
        </authorList>
    </citation>
    <scope>IDENTIFICATION</scope>
</reference>
<protein>
    <submittedName>
        <fullName evidence="5">Uncharacterized protein LOC113496853</fullName>
    </submittedName>
</protein>
<gene>
    <name evidence="5" type="primary">LOC113496853</name>
</gene>
<dbReference type="GO" id="GO:0005840">
    <property type="term" value="C:ribosome"/>
    <property type="evidence" value="ECO:0007669"/>
    <property type="project" value="UniProtKB-KW"/>
</dbReference>
<dbReference type="FunCoup" id="A0A7E5VUK9">
    <property type="interactions" value="1011"/>
</dbReference>
<comment type="similarity">
    <text evidence="1">Belongs to the universal ribosomal protein uL1 family.</text>
</comment>
<proteinExistence type="inferred from homology"/>
<evidence type="ECO:0000313" key="5">
    <source>
        <dbReference type="RefSeq" id="XP_026732019.1"/>
    </source>
</evidence>
<evidence type="ECO:0000256" key="3">
    <source>
        <dbReference type="ARBA" id="ARBA00023274"/>
    </source>
</evidence>
<keyword evidence="3" id="KW-0687">Ribonucleoprotein</keyword>